<name>A0A857JB27_9BURK</name>
<evidence type="ECO:0000313" key="2">
    <source>
        <dbReference type="Proteomes" id="UP000464787"/>
    </source>
</evidence>
<proteinExistence type="predicted"/>
<dbReference type="Proteomes" id="UP000464787">
    <property type="component" value="Chromosome"/>
</dbReference>
<dbReference type="KEGG" id="xyk:GT347_26465"/>
<sequence>MASYIKIMGGTGLVENGAGGFFNLGACPLMINIRDDGWSLRCMDPVLWSDFSYDFVAPLQKPWTKPRTESGKLIEGKIKLWEANTDRLQFQQAQEISIGGFGDTLHGEVPGFELRRNAAVTITPYPSQLPKLALQFVLLNE</sequence>
<evidence type="ECO:0000313" key="1">
    <source>
        <dbReference type="EMBL" id="QHJ01221.1"/>
    </source>
</evidence>
<protein>
    <submittedName>
        <fullName evidence="1">Uncharacterized protein</fullName>
    </submittedName>
</protein>
<dbReference type="EMBL" id="CP047650">
    <property type="protein sequence ID" value="QHJ01221.1"/>
    <property type="molecule type" value="Genomic_DNA"/>
</dbReference>
<organism evidence="1 2">
    <name type="scientific">Xylophilus rhododendri</name>
    <dbReference type="NCBI Taxonomy" id="2697032"/>
    <lineage>
        <taxon>Bacteria</taxon>
        <taxon>Pseudomonadati</taxon>
        <taxon>Pseudomonadota</taxon>
        <taxon>Betaproteobacteria</taxon>
        <taxon>Burkholderiales</taxon>
        <taxon>Xylophilus</taxon>
    </lineage>
</organism>
<accession>A0A857JB27</accession>
<gene>
    <name evidence="1" type="ORF">GT347_26465</name>
</gene>
<dbReference type="RefSeq" id="WP_160555029.1">
    <property type="nucleotide sequence ID" value="NZ_CP047650.1"/>
</dbReference>
<reference evidence="1 2" key="1">
    <citation type="submission" date="2020-01" db="EMBL/GenBank/DDBJ databases">
        <title>Genome sequencing of strain KACC 21265.</title>
        <authorList>
            <person name="Heo J."/>
            <person name="Kim S.-J."/>
            <person name="Kim J.-S."/>
            <person name="Hong S.-B."/>
            <person name="Kwon S.-W."/>
        </authorList>
    </citation>
    <scope>NUCLEOTIDE SEQUENCE [LARGE SCALE GENOMIC DNA]</scope>
    <source>
        <strain evidence="1 2">KACC 21265</strain>
    </source>
</reference>
<keyword evidence="2" id="KW-1185">Reference proteome</keyword>
<dbReference type="AlphaFoldDB" id="A0A857JB27"/>